<reference evidence="3 4" key="1">
    <citation type="submission" date="2015-11" db="EMBL/GenBank/DDBJ databases">
        <title>The genome of Debaryomyces fabryi.</title>
        <authorList>
            <person name="Tafer H."/>
            <person name="Lopandic K."/>
        </authorList>
    </citation>
    <scope>NUCLEOTIDE SEQUENCE [LARGE SCALE GENOMIC DNA]</scope>
    <source>
        <strain evidence="3 4">CBS 789</strain>
    </source>
</reference>
<dbReference type="PANTHER" id="PTHR10026">
    <property type="entry name" value="CYCLIN"/>
    <property type="match status" value="1"/>
</dbReference>
<dbReference type="InterPro" id="IPR006671">
    <property type="entry name" value="Cyclin_N"/>
</dbReference>
<dbReference type="GO" id="GO:0006357">
    <property type="term" value="P:regulation of transcription by RNA polymerase II"/>
    <property type="evidence" value="ECO:0007669"/>
    <property type="project" value="InterPro"/>
</dbReference>
<evidence type="ECO:0000313" key="3">
    <source>
        <dbReference type="EMBL" id="KSA02024.1"/>
    </source>
</evidence>
<keyword evidence="4" id="KW-1185">Reference proteome</keyword>
<dbReference type="AlphaFoldDB" id="A0A0V1Q0F5"/>
<dbReference type="CDD" id="cd20513">
    <property type="entry name" value="CYCLIN_CCNC_rpt1"/>
    <property type="match status" value="1"/>
</dbReference>
<dbReference type="PIRSF" id="PIRSF028758">
    <property type="entry name" value="Cyclin, C/H/G types"/>
    <property type="match status" value="1"/>
</dbReference>
<proteinExistence type="inferred from homology"/>
<dbReference type="OrthoDB" id="10266018at2759"/>
<evidence type="ECO:0000256" key="1">
    <source>
        <dbReference type="RuleBase" id="RU000383"/>
    </source>
</evidence>
<dbReference type="InterPro" id="IPR036915">
    <property type="entry name" value="Cyclin-like_sf"/>
</dbReference>
<keyword evidence="1" id="KW-0195">Cyclin</keyword>
<gene>
    <name evidence="3" type="ORF">AC631_02237</name>
</gene>
<dbReference type="EMBL" id="LMYN01000037">
    <property type="protein sequence ID" value="KSA02024.1"/>
    <property type="molecule type" value="Genomic_DNA"/>
</dbReference>
<comment type="caution">
    <text evidence="3">The sequence shown here is derived from an EMBL/GenBank/DDBJ whole genome shotgun (WGS) entry which is preliminary data.</text>
</comment>
<protein>
    <submittedName>
        <fullName evidence="3">RNA polymerase II holoenzyme cyclin-like subunit</fullName>
    </submittedName>
</protein>
<evidence type="ECO:0000313" key="4">
    <source>
        <dbReference type="Proteomes" id="UP000054251"/>
    </source>
</evidence>
<dbReference type="InterPro" id="IPR013763">
    <property type="entry name" value="Cyclin-like_dom"/>
</dbReference>
<sequence>MSADFWNSSQRNRWQLTRHSLLESRRKLLLLEKKMIQNGFIKDYPNVEYDANTRIYLHNLLVKLGRRLNVRQIALATAEVYMSRFLIKVLLKEINVYLLVTTCLYAACKIEECPQHIRLITSEARNLWPEYIPQDITKLAEFEFYLIEEMDLYLILHHPYRSLLQIRDYLSESYAVYGFSLSDDELQNSWSLINDSYITDLHLLLPPHIIAIATIYITIVLKKNISSLRLGANSMSNDTVSMDPQSKPNPSPIHAEDLMALATSGATMNDIANPSDSNGFHDIELDENTIKINKFMSFLDHSHINLNEVVEAIQDIINLYAIWNRYNEISVKKILQDMLLNRST</sequence>
<comment type="similarity">
    <text evidence="1">Belongs to the cyclin family.</text>
</comment>
<name>A0A0V1Q0F5_9ASCO</name>
<dbReference type="SMART" id="SM00385">
    <property type="entry name" value="CYCLIN"/>
    <property type="match status" value="1"/>
</dbReference>
<dbReference type="GeneID" id="26839246"/>
<evidence type="ECO:0000259" key="2">
    <source>
        <dbReference type="SMART" id="SM00385"/>
    </source>
</evidence>
<dbReference type="GO" id="GO:0016538">
    <property type="term" value="F:cyclin-dependent protein serine/threonine kinase regulator activity"/>
    <property type="evidence" value="ECO:0007669"/>
    <property type="project" value="InterPro"/>
</dbReference>
<accession>A0A0V1Q0F5</accession>
<dbReference type="Gene3D" id="1.10.472.10">
    <property type="entry name" value="Cyclin-like"/>
    <property type="match status" value="2"/>
</dbReference>
<dbReference type="Proteomes" id="UP000054251">
    <property type="component" value="Unassembled WGS sequence"/>
</dbReference>
<dbReference type="Pfam" id="PF00134">
    <property type="entry name" value="Cyclin_N"/>
    <property type="match status" value="1"/>
</dbReference>
<organism evidence="3 4">
    <name type="scientific">Debaryomyces fabryi</name>
    <dbReference type="NCBI Taxonomy" id="58627"/>
    <lineage>
        <taxon>Eukaryota</taxon>
        <taxon>Fungi</taxon>
        <taxon>Dikarya</taxon>
        <taxon>Ascomycota</taxon>
        <taxon>Saccharomycotina</taxon>
        <taxon>Pichiomycetes</taxon>
        <taxon>Debaryomycetaceae</taxon>
        <taxon>Debaryomyces</taxon>
    </lineage>
</organism>
<dbReference type="RefSeq" id="XP_015468126.1">
    <property type="nucleotide sequence ID" value="XM_015611067.1"/>
</dbReference>
<dbReference type="SUPFAM" id="SSF47954">
    <property type="entry name" value="Cyclin-like"/>
    <property type="match status" value="2"/>
</dbReference>
<dbReference type="InterPro" id="IPR043198">
    <property type="entry name" value="Cyclin/Ssn8"/>
</dbReference>
<feature type="domain" description="Cyclin-like" evidence="2">
    <location>
        <begin position="59"/>
        <end position="158"/>
    </location>
</feature>